<dbReference type="AlphaFoldDB" id="V9LGG0"/>
<evidence type="ECO:0000256" key="3">
    <source>
        <dbReference type="ARBA" id="ARBA00022946"/>
    </source>
</evidence>
<comment type="subcellular location">
    <subcellularLocation>
        <location evidence="1">Mitochondrion</location>
    </subcellularLocation>
</comment>
<dbReference type="Pfam" id="PF18699">
    <property type="entry name" value="MRPL52"/>
    <property type="match status" value="1"/>
</dbReference>
<dbReference type="PANTHER" id="PTHR34090:SF1">
    <property type="entry name" value="LARGE RIBOSOMAL SUBUNIT PROTEIN ML52"/>
    <property type="match status" value="1"/>
</dbReference>
<evidence type="ECO:0000256" key="4">
    <source>
        <dbReference type="ARBA" id="ARBA00022980"/>
    </source>
</evidence>
<accession>V9LGG0</accession>
<keyword evidence="4 10" id="KW-0689">Ribosomal protein</keyword>
<evidence type="ECO:0000256" key="6">
    <source>
        <dbReference type="ARBA" id="ARBA00023274"/>
    </source>
</evidence>
<feature type="compositionally biased region" description="Basic and acidic residues" evidence="9">
    <location>
        <begin position="88"/>
        <end position="120"/>
    </location>
</feature>
<proteinExistence type="evidence at transcript level"/>
<reference evidence="10" key="1">
    <citation type="journal article" date="2014" name="Nature">
        <title>Elephant shark genome provides unique insights into gnathostome evolution.</title>
        <authorList>
            <consortium name="International Elephant Shark Genome Sequencing Consortium"/>
            <person name="Venkatesh B."/>
            <person name="Lee A.P."/>
            <person name="Ravi V."/>
            <person name="Maurya A.K."/>
            <person name="Lian M.M."/>
            <person name="Swann J.B."/>
            <person name="Ohta Y."/>
            <person name="Flajnik M.F."/>
            <person name="Sutoh Y."/>
            <person name="Kasahara M."/>
            <person name="Hoon S."/>
            <person name="Gangu V."/>
            <person name="Roy S.W."/>
            <person name="Irimia M."/>
            <person name="Korzh V."/>
            <person name="Kondrychyn I."/>
            <person name="Lim Z.W."/>
            <person name="Tay B.H."/>
            <person name="Tohari S."/>
            <person name="Kong K.W."/>
            <person name="Ho S."/>
            <person name="Lorente-Galdos B."/>
            <person name="Quilez J."/>
            <person name="Marques-Bonet T."/>
            <person name="Raney B.J."/>
            <person name="Ingham P.W."/>
            <person name="Tay A."/>
            <person name="Hillier L.W."/>
            <person name="Minx P."/>
            <person name="Boehm T."/>
            <person name="Wilson R.K."/>
            <person name="Brenner S."/>
            <person name="Warren W.C."/>
        </authorList>
    </citation>
    <scope>NUCLEOTIDE SEQUENCE</scope>
    <source>
        <tissue evidence="10">Testis</tissue>
    </source>
</reference>
<protein>
    <recommendedName>
        <fullName evidence="7">Large ribosomal subunit protein mL52</fullName>
    </recommendedName>
    <alternativeName>
        <fullName evidence="8">39S ribosomal protein L52, mitochondrial</fullName>
    </alternativeName>
</protein>
<dbReference type="InterPro" id="IPR034596">
    <property type="entry name" value="Ribosomal_mL52"/>
</dbReference>
<dbReference type="GO" id="GO:0032543">
    <property type="term" value="P:mitochondrial translation"/>
    <property type="evidence" value="ECO:0007669"/>
    <property type="project" value="InterPro"/>
</dbReference>
<dbReference type="GO" id="GO:0005762">
    <property type="term" value="C:mitochondrial large ribosomal subunit"/>
    <property type="evidence" value="ECO:0007669"/>
    <property type="project" value="InterPro"/>
</dbReference>
<organism evidence="10">
    <name type="scientific">Callorhinchus milii</name>
    <name type="common">Ghost shark</name>
    <dbReference type="NCBI Taxonomy" id="7868"/>
    <lineage>
        <taxon>Eukaryota</taxon>
        <taxon>Metazoa</taxon>
        <taxon>Chordata</taxon>
        <taxon>Craniata</taxon>
        <taxon>Vertebrata</taxon>
        <taxon>Chondrichthyes</taxon>
        <taxon>Holocephali</taxon>
        <taxon>Chimaeriformes</taxon>
        <taxon>Callorhinchidae</taxon>
        <taxon>Callorhinchus</taxon>
    </lineage>
</organism>
<evidence type="ECO:0000313" key="10">
    <source>
        <dbReference type="EMBL" id="AFP12003.1"/>
    </source>
</evidence>
<evidence type="ECO:0000256" key="7">
    <source>
        <dbReference type="ARBA" id="ARBA00035181"/>
    </source>
</evidence>
<evidence type="ECO:0000256" key="8">
    <source>
        <dbReference type="ARBA" id="ARBA00035425"/>
    </source>
</evidence>
<sequence length="129" mass="14522">MSTTWGPRGLAAVRCFSCGSIGRAGALWRITHGFAKSNSEYGVLTDNPDWSFADGRSAPPLKGQIRRQREAEETAARVLLLSREMERGREKWERQKDLNEQIKEEKRATELQRKGNKGRETSISGNSSQ</sequence>
<dbReference type="EMBL" id="JW879486">
    <property type="protein sequence ID" value="AFP12003.1"/>
    <property type="molecule type" value="mRNA"/>
</dbReference>
<keyword evidence="6" id="KW-0687">Ribonucleoprotein</keyword>
<comment type="similarity">
    <text evidence="2">Belongs to the mitochondrion-specific ribosomal protein mL52 family.</text>
</comment>
<feature type="region of interest" description="Disordered" evidence="9">
    <location>
        <begin position="88"/>
        <end position="129"/>
    </location>
</feature>
<dbReference type="PANTHER" id="PTHR34090">
    <property type="entry name" value="39S RIBOSOMAL PROTEIN L52, MITOCHONDRIAL"/>
    <property type="match status" value="1"/>
</dbReference>
<evidence type="ECO:0000256" key="5">
    <source>
        <dbReference type="ARBA" id="ARBA00023128"/>
    </source>
</evidence>
<evidence type="ECO:0000256" key="1">
    <source>
        <dbReference type="ARBA" id="ARBA00004173"/>
    </source>
</evidence>
<name>V9LGG0_CALMI</name>
<evidence type="ECO:0000256" key="2">
    <source>
        <dbReference type="ARBA" id="ARBA00007232"/>
    </source>
</evidence>
<dbReference type="GO" id="GO:0003735">
    <property type="term" value="F:structural constituent of ribosome"/>
    <property type="evidence" value="ECO:0007669"/>
    <property type="project" value="InterPro"/>
</dbReference>
<keyword evidence="5" id="KW-0496">Mitochondrion</keyword>
<keyword evidence="3" id="KW-0809">Transit peptide</keyword>
<evidence type="ECO:0000256" key="9">
    <source>
        <dbReference type="SAM" id="MobiDB-lite"/>
    </source>
</evidence>